<evidence type="ECO:0000313" key="2">
    <source>
        <dbReference type="EMBL" id="SMG55989.1"/>
    </source>
</evidence>
<proteinExistence type="predicted"/>
<dbReference type="STRING" id="1852522.SAMN06295960_4087"/>
<dbReference type="OrthoDB" id="2350973at2"/>
<accession>A0A1X7LS81</accession>
<dbReference type="RefSeq" id="WP_088550052.1">
    <property type="nucleotide sequence ID" value="NZ_FXAZ01000006.1"/>
</dbReference>
<evidence type="ECO:0000259" key="1">
    <source>
        <dbReference type="Pfam" id="PF22339"/>
    </source>
</evidence>
<keyword evidence="3" id="KW-1185">Reference proteome</keyword>
<dbReference type="Gene3D" id="1.20.120.330">
    <property type="entry name" value="Nucleotidyltransferases domain 2"/>
    <property type="match status" value="1"/>
</dbReference>
<gene>
    <name evidence="2" type="ORF">SAMN06295960_4087</name>
</gene>
<reference evidence="2 3" key="1">
    <citation type="submission" date="2017-04" db="EMBL/GenBank/DDBJ databases">
        <authorList>
            <person name="Afonso C.L."/>
            <person name="Miller P.J."/>
            <person name="Scott M.A."/>
            <person name="Spackman E."/>
            <person name="Goraichik I."/>
            <person name="Dimitrov K.M."/>
            <person name="Suarez D.L."/>
            <person name="Swayne D.E."/>
        </authorList>
    </citation>
    <scope>NUCLEOTIDE SEQUENCE [LARGE SCALE GENOMIC DNA]</scope>
    <source>
        <strain evidence="2 3">11</strain>
    </source>
</reference>
<dbReference type="AlphaFoldDB" id="A0A1X7LS81"/>
<feature type="domain" description="YgxA-like substrate binding" evidence="1">
    <location>
        <begin position="130"/>
        <end position="223"/>
    </location>
</feature>
<dbReference type="Proteomes" id="UP000193834">
    <property type="component" value="Unassembled WGS sequence"/>
</dbReference>
<evidence type="ECO:0000313" key="3">
    <source>
        <dbReference type="Proteomes" id="UP000193834"/>
    </source>
</evidence>
<sequence length="304" mass="35083">MEKGKMGPVLLLDPLVKDQDISGIVIVDKDIVEAWSKKFVDWYIHIILVHTEFPEEAVASQWLDDVEGRPILVSRLSEQELLEVSDLEHHDVKRLIPLGKIELDRKGHIESVKSIMLGRTPLHEQVVLSRFANFVEAYVHGRRYLEKGHVWDAYTSVLTALKEWACLTVVEHGEHDQVGLWEQVKHLSPGVFKLYEELATSNETVLQRVELVLLACEFSITTKLNSCAAPLLRILRESKQGVSLEQLYEREELQIIRKQLPMLMEKLTRSHYVIKTTEPSSDPHYPEALYSIYHWNEERKAVHG</sequence>
<name>A0A1X7LS81_9BACL</name>
<organism evidence="2 3">
    <name type="scientific">Paenibacillus aquistagni</name>
    <dbReference type="NCBI Taxonomy" id="1852522"/>
    <lineage>
        <taxon>Bacteria</taxon>
        <taxon>Bacillati</taxon>
        <taxon>Bacillota</taxon>
        <taxon>Bacilli</taxon>
        <taxon>Bacillales</taxon>
        <taxon>Paenibacillaceae</taxon>
        <taxon>Paenibacillus</taxon>
    </lineage>
</organism>
<protein>
    <recommendedName>
        <fullName evidence="1">YgxA-like substrate binding domain-containing protein</fullName>
    </recommendedName>
</protein>
<dbReference type="EMBL" id="FXAZ01000006">
    <property type="protein sequence ID" value="SMG55989.1"/>
    <property type="molecule type" value="Genomic_DNA"/>
</dbReference>
<dbReference type="Pfam" id="PF22339">
    <property type="entry name" value="YgxA-like_sub_bind"/>
    <property type="match status" value="1"/>
</dbReference>
<dbReference type="InterPro" id="IPR054515">
    <property type="entry name" value="YgxA-like_substrate-bd"/>
</dbReference>